<keyword evidence="6 8" id="KW-0472">Membrane</keyword>
<evidence type="ECO:0000313" key="10">
    <source>
        <dbReference type="Proteomes" id="UP000826656"/>
    </source>
</evidence>
<dbReference type="PANTHER" id="PTHR21212">
    <property type="entry name" value="BERNARDINELLI-SEIP CONGENITAL LIPODYSTROPHY 2 HOMOLOG BSCL2 PROTEIN"/>
    <property type="match status" value="1"/>
</dbReference>
<sequence length="512" mass="57260">MEDTQPNKQDNNGDLFDDAADEFPFDDCSDIFSDAETGGSEDDVNLNQSAENENFPSSSLRHRRPFSFNDSGNESTNFRPSISSESYSNSRERKIRFSRKLMAEDKDKSGSLDNIESSNTMQLDLSTKSQKGIGDEQNKEIPTGMNANSLIIADSNDDSSLLKEDSVITDVNNNGMDNSEEVNSHLREIDDSSSNILFDLANVVIKSVGFQVNILITIASLMIKLFTFPEQSSVWRLGLQFGWGCLWSVYVCFVLVGLLVSAFIMGGILIRIMVEEPIRMNEPLNFDYTAKSPVAYVPIIRSPGVTCGVDSQVDVGMVDGVRVIPPNHKLQVTVSLMLPESDYNRNLGIFQVRVDFLTYNGKVLSSARRPCMLQFKSNPIRLFSTFLKAAPLVTGYTSESQKLKVDLKGFSEGFIPTACLRVIIEQRAEFHPGGGVPEIYAASLTLESELPFMKRMLWYWKTTLFVWVSMTLFTMEFLFALLCCKPLIIPRLRLRHDPNSRTGSPNNAPIGR</sequence>
<dbReference type="InterPro" id="IPR009617">
    <property type="entry name" value="Seipin"/>
</dbReference>
<name>A0ABQ7VVP7_SOLTU</name>
<dbReference type="CDD" id="cd23995">
    <property type="entry name" value="Seipin_BSCL2_like"/>
    <property type="match status" value="1"/>
</dbReference>
<evidence type="ECO:0000256" key="1">
    <source>
        <dbReference type="ARBA" id="ARBA00004477"/>
    </source>
</evidence>
<feature type="compositionally biased region" description="Polar residues" evidence="7">
    <location>
        <begin position="1"/>
        <end position="12"/>
    </location>
</feature>
<accession>A0ABQ7VVP7</accession>
<evidence type="ECO:0000256" key="7">
    <source>
        <dbReference type="SAM" id="MobiDB-lite"/>
    </source>
</evidence>
<keyword evidence="5" id="KW-0443">Lipid metabolism</keyword>
<evidence type="ECO:0000256" key="3">
    <source>
        <dbReference type="ARBA" id="ARBA00022824"/>
    </source>
</evidence>
<feature type="compositionally biased region" description="Polar residues" evidence="7">
    <location>
        <begin position="68"/>
        <end position="80"/>
    </location>
</feature>
<evidence type="ECO:0000256" key="4">
    <source>
        <dbReference type="ARBA" id="ARBA00022989"/>
    </source>
</evidence>
<dbReference type="PANTHER" id="PTHR21212:SF0">
    <property type="entry name" value="SEIPIN"/>
    <property type="match status" value="1"/>
</dbReference>
<comment type="caution">
    <text evidence="9">The sequence shown here is derived from an EMBL/GenBank/DDBJ whole genome shotgun (WGS) entry which is preliminary data.</text>
</comment>
<feature type="compositionally biased region" description="Basic and acidic residues" evidence="7">
    <location>
        <begin position="101"/>
        <end position="110"/>
    </location>
</feature>
<organism evidence="9 10">
    <name type="scientific">Solanum tuberosum</name>
    <name type="common">Potato</name>
    <dbReference type="NCBI Taxonomy" id="4113"/>
    <lineage>
        <taxon>Eukaryota</taxon>
        <taxon>Viridiplantae</taxon>
        <taxon>Streptophyta</taxon>
        <taxon>Embryophyta</taxon>
        <taxon>Tracheophyta</taxon>
        <taxon>Spermatophyta</taxon>
        <taxon>Magnoliopsida</taxon>
        <taxon>eudicotyledons</taxon>
        <taxon>Gunneridae</taxon>
        <taxon>Pentapetalae</taxon>
        <taxon>asterids</taxon>
        <taxon>lamiids</taxon>
        <taxon>Solanales</taxon>
        <taxon>Solanaceae</taxon>
        <taxon>Solanoideae</taxon>
        <taxon>Solaneae</taxon>
        <taxon>Solanum</taxon>
    </lineage>
</organism>
<evidence type="ECO:0008006" key="11">
    <source>
        <dbReference type="Google" id="ProtNLM"/>
    </source>
</evidence>
<keyword evidence="2 8" id="KW-0812">Transmembrane</keyword>
<evidence type="ECO:0000256" key="2">
    <source>
        <dbReference type="ARBA" id="ARBA00022692"/>
    </source>
</evidence>
<keyword evidence="10" id="KW-1185">Reference proteome</keyword>
<dbReference type="Pfam" id="PF06775">
    <property type="entry name" value="Seipin"/>
    <property type="match status" value="1"/>
</dbReference>
<gene>
    <name evidence="9" type="ORF">KY290_016321</name>
</gene>
<evidence type="ECO:0000313" key="9">
    <source>
        <dbReference type="EMBL" id="KAH0772340.1"/>
    </source>
</evidence>
<proteinExistence type="predicted"/>
<feature type="compositionally biased region" description="Acidic residues" evidence="7">
    <location>
        <begin position="15"/>
        <end position="29"/>
    </location>
</feature>
<feature type="transmembrane region" description="Helical" evidence="8">
    <location>
        <begin position="247"/>
        <end position="270"/>
    </location>
</feature>
<evidence type="ECO:0000256" key="5">
    <source>
        <dbReference type="ARBA" id="ARBA00023098"/>
    </source>
</evidence>
<dbReference type="EMBL" id="JAIVGD010000011">
    <property type="protein sequence ID" value="KAH0772340.1"/>
    <property type="molecule type" value="Genomic_DNA"/>
</dbReference>
<feature type="transmembrane region" description="Helical" evidence="8">
    <location>
        <begin position="464"/>
        <end position="482"/>
    </location>
</feature>
<protein>
    <recommendedName>
        <fullName evidence="11">Seipin</fullName>
    </recommendedName>
</protein>
<keyword evidence="4 8" id="KW-1133">Transmembrane helix</keyword>
<evidence type="ECO:0000256" key="6">
    <source>
        <dbReference type="ARBA" id="ARBA00023136"/>
    </source>
</evidence>
<feature type="transmembrane region" description="Helical" evidence="8">
    <location>
        <begin position="208"/>
        <end position="227"/>
    </location>
</feature>
<keyword evidence="3" id="KW-0256">Endoplasmic reticulum</keyword>
<comment type="subcellular location">
    <subcellularLocation>
        <location evidence="1">Endoplasmic reticulum membrane</location>
        <topology evidence="1">Multi-pass membrane protein</topology>
    </subcellularLocation>
</comment>
<evidence type="ECO:0000256" key="8">
    <source>
        <dbReference type="SAM" id="Phobius"/>
    </source>
</evidence>
<reference evidence="9 10" key="1">
    <citation type="journal article" date="2021" name="bioRxiv">
        <title>Chromosome-scale and haplotype-resolved genome assembly of a tetraploid potato cultivar.</title>
        <authorList>
            <person name="Sun H."/>
            <person name="Jiao W.-B."/>
            <person name="Krause K."/>
            <person name="Campoy J.A."/>
            <person name="Goel M."/>
            <person name="Folz-Donahue K."/>
            <person name="Kukat C."/>
            <person name="Huettel B."/>
            <person name="Schneeberger K."/>
        </authorList>
    </citation>
    <scope>NUCLEOTIDE SEQUENCE [LARGE SCALE GENOMIC DNA]</scope>
    <source>
        <strain evidence="9">SolTubOtavaFocal</strain>
        <tissue evidence="9">Leaves</tissue>
    </source>
</reference>
<dbReference type="Proteomes" id="UP000826656">
    <property type="component" value="Unassembled WGS sequence"/>
</dbReference>
<feature type="compositionally biased region" description="Polar residues" evidence="7">
    <location>
        <begin position="45"/>
        <end position="59"/>
    </location>
</feature>
<feature type="region of interest" description="Disordered" evidence="7">
    <location>
        <begin position="1"/>
        <end position="119"/>
    </location>
</feature>